<dbReference type="Gene3D" id="3.40.50.720">
    <property type="entry name" value="NAD(P)-binding Rossmann-like Domain"/>
    <property type="match status" value="1"/>
</dbReference>
<name>A0AB94ILC0_9BACI</name>
<evidence type="ECO:0008006" key="5">
    <source>
        <dbReference type="Google" id="ProtNLM"/>
    </source>
</evidence>
<accession>A0AB94ILC0</accession>
<reference evidence="3 4" key="1">
    <citation type="journal article" date="2014" name="Environ. Microbiol.">
        <title>The nitrate-ammonifying and nosZ-carrying bacterium Bacillus vireti is a potent source and sink for nitric and nitrous oxide under high nitrate conditions.</title>
        <authorList>
            <person name="Mania D."/>
            <person name="Heylen K."/>
            <person name="van Spanning R.J."/>
            <person name="Frostegard A."/>
        </authorList>
    </citation>
    <scope>NUCLEOTIDE SEQUENCE [LARGE SCALE GENOMIC DNA]</scope>
    <source>
        <strain evidence="3 4">LMG 21834</strain>
    </source>
</reference>
<dbReference type="Gene3D" id="3.40.50.261">
    <property type="entry name" value="Succinyl-CoA synthetase domains"/>
    <property type="match status" value="2"/>
</dbReference>
<dbReference type="Pfam" id="PF02629">
    <property type="entry name" value="CoA_binding"/>
    <property type="match status" value="1"/>
</dbReference>
<dbReference type="SUPFAM" id="SSF51735">
    <property type="entry name" value="NAD(P)-binding Rossmann-fold domains"/>
    <property type="match status" value="1"/>
</dbReference>
<dbReference type="NCBIfam" id="NF004760">
    <property type="entry name" value="PRK06091.1"/>
    <property type="match status" value="1"/>
</dbReference>
<evidence type="ECO:0000259" key="2">
    <source>
        <dbReference type="Pfam" id="PF02629"/>
    </source>
</evidence>
<evidence type="ECO:0000313" key="4">
    <source>
        <dbReference type="Proteomes" id="UP000018877"/>
    </source>
</evidence>
<dbReference type="PANTHER" id="PTHR11117:SF24">
    <property type="entry name" value="PROTEIN FDRA"/>
    <property type="match status" value="1"/>
</dbReference>
<dbReference type="GO" id="GO:0004775">
    <property type="term" value="F:succinate-CoA ligase (ADP-forming) activity"/>
    <property type="evidence" value="ECO:0007669"/>
    <property type="project" value="TreeGrafter"/>
</dbReference>
<comment type="caution">
    <text evidence="3">The sequence shown here is derived from an EMBL/GenBank/DDBJ whole genome shotgun (WGS) entry which is preliminary data.</text>
</comment>
<dbReference type="InterPro" id="IPR005811">
    <property type="entry name" value="SUCC_ACL_C"/>
</dbReference>
<dbReference type="Pfam" id="PF00549">
    <property type="entry name" value="Ligase_CoA"/>
    <property type="match status" value="1"/>
</dbReference>
<dbReference type="AlphaFoldDB" id="A0AB94ILC0"/>
<dbReference type="InterPro" id="IPR003781">
    <property type="entry name" value="CoA-bd"/>
</dbReference>
<proteinExistence type="predicted"/>
<dbReference type="GO" id="GO:0009361">
    <property type="term" value="C:succinate-CoA ligase complex (ADP-forming)"/>
    <property type="evidence" value="ECO:0007669"/>
    <property type="project" value="TreeGrafter"/>
</dbReference>
<feature type="domain" description="ATP-citrate synthase/succinyl-CoA ligase C-terminal" evidence="1">
    <location>
        <begin position="363"/>
        <end position="518"/>
    </location>
</feature>
<dbReference type="SUPFAM" id="SSF52210">
    <property type="entry name" value="Succinyl-CoA synthetase domains"/>
    <property type="match status" value="2"/>
</dbReference>
<dbReference type="InterPro" id="IPR036291">
    <property type="entry name" value="NAD(P)-bd_dom_sf"/>
</dbReference>
<dbReference type="GO" id="GO:0005829">
    <property type="term" value="C:cytosol"/>
    <property type="evidence" value="ECO:0007669"/>
    <property type="project" value="TreeGrafter"/>
</dbReference>
<sequence length="602" mass="65691">MLYIPAYYESEKYIKEVRSLMLYTIIKENSYQDSVNLMLLTNKISTMDGINKVQIMMGTPANKDIFKTAGLHTEELEKAAANDMCIVVDTDSEDKIQEVLDEVDQYLNNQAIAGSKEEFETVRTWDKALKALPNANIALISTPGQYAAEEAEKALDNDMHVLIFSDNVSIEDERRIKEKAHEKGLLVMGPDCGTEIVSGVPLAFANVVKQGNIGIVGASGTGIQEVTVQIDRLGGGVTHAIGTGGRDLSDKIGAITMLDAIKGLANHKQTEVITLISKPPAKEVRDEVVQLLQSVSKPVVAIFLGEEPHAHEGNFYYANTLEETAAISVDLAKGNAVKANYYQYNLEVPAVDLKPEQKTIKGLYSGGTLGYEAATLISRGLGLGKSEHHEDGYLLKANGFEVADLGDDIYTQGKPHPMIDPNTRIEFFQKAAQDEQTAIILFDVVLGYGSHEDMAGALLPGIEKIQKAAQENGRNIYFVATVCGTDQDPQNIQEQKAKLEKAGVILRDSNNQAIRTALAMLDIKVEEADKEVVPAKVEAPKAEITISSAIEKFLNEKPSVINVGLKKFTESITANGGRAVQFDWRPVAGGNERMRKVLSVLR</sequence>
<dbReference type="EMBL" id="ALAN01000085">
    <property type="protein sequence ID" value="ETI67820.1"/>
    <property type="molecule type" value="Genomic_DNA"/>
</dbReference>
<dbReference type="InterPro" id="IPR016102">
    <property type="entry name" value="Succinyl-CoA_synth-like"/>
</dbReference>
<keyword evidence="4" id="KW-1185">Reference proteome</keyword>
<feature type="domain" description="CoA-binding" evidence="2">
    <location>
        <begin position="209"/>
        <end position="305"/>
    </location>
</feature>
<dbReference type="GO" id="GO:0006099">
    <property type="term" value="P:tricarboxylic acid cycle"/>
    <property type="evidence" value="ECO:0007669"/>
    <property type="project" value="TreeGrafter"/>
</dbReference>
<dbReference type="PANTHER" id="PTHR11117">
    <property type="entry name" value="SUCCINYL-COA LIGASE SUBUNIT ALPHA"/>
    <property type="match status" value="1"/>
</dbReference>
<evidence type="ECO:0000259" key="1">
    <source>
        <dbReference type="Pfam" id="PF00549"/>
    </source>
</evidence>
<organism evidence="3 4">
    <name type="scientific">Neobacillus vireti LMG 21834</name>
    <dbReference type="NCBI Taxonomy" id="1131730"/>
    <lineage>
        <taxon>Bacteria</taxon>
        <taxon>Bacillati</taxon>
        <taxon>Bacillota</taxon>
        <taxon>Bacilli</taxon>
        <taxon>Bacillales</taxon>
        <taxon>Bacillaceae</taxon>
        <taxon>Neobacillus</taxon>
    </lineage>
</organism>
<dbReference type="GO" id="GO:0004776">
    <property type="term" value="F:succinate-CoA ligase (GDP-forming) activity"/>
    <property type="evidence" value="ECO:0007669"/>
    <property type="project" value="TreeGrafter"/>
</dbReference>
<dbReference type="Proteomes" id="UP000018877">
    <property type="component" value="Unassembled WGS sequence"/>
</dbReference>
<evidence type="ECO:0000313" key="3">
    <source>
        <dbReference type="EMBL" id="ETI67820.1"/>
    </source>
</evidence>
<protein>
    <recommendedName>
        <fullName evidence="5">Membrane protein FdrA</fullName>
    </recommendedName>
</protein>
<gene>
    <name evidence="3" type="ORF">BAVI_15837</name>
</gene>